<name>K1YAZ9_9BACT</name>
<organism evidence="2">
    <name type="scientific">uncultured bacterium</name>
    <name type="common">gcode 4</name>
    <dbReference type="NCBI Taxonomy" id="1234023"/>
    <lineage>
        <taxon>Bacteria</taxon>
        <taxon>environmental samples</taxon>
    </lineage>
</organism>
<dbReference type="EMBL" id="AMFJ01034364">
    <property type="protein sequence ID" value="EKD29543.1"/>
    <property type="molecule type" value="Genomic_DNA"/>
</dbReference>
<dbReference type="AlphaFoldDB" id="K1YAZ9"/>
<reference evidence="2" key="1">
    <citation type="journal article" date="2012" name="Science">
        <title>Fermentation, hydrogen, and sulfur metabolism in multiple uncultivated bacterial phyla.</title>
        <authorList>
            <person name="Wrighton K.C."/>
            <person name="Thomas B.C."/>
            <person name="Sharon I."/>
            <person name="Miller C.S."/>
            <person name="Castelle C.J."/>
            <person name="VerBerkmoes N.C."/>
            <person name="Wilkins M.J."/>
            <person name="Hettich R.L."/>
            <person name="Lipton M.S."/>
            <person name="Williams K.H."/>
            <person name="Long P.E."/>
            <person name="Banfield J.F."/>
        </authorList>
    </citation>
    <scope>NUCLEOTIDE SEQUENCE [LARGE SCALE GENOMIC DNA]</scope>
</reference>
<proteinExistence type="predicted"/>
<feature type="region of interest" description="Disordered" evidence="1">
    <location>
        <begin position="111"/>
        <end position="131"/>
    </location>
</feature>
<comment type="caution">
    <text evidence="2">The sequence shown here is derived from an EMBL/GenBank/DDBJ whole genome shotgun (WGS) entry which is preliminary data.</text>
</comment>
<evidence type="ECO:0000313" key="2">
    <source>
        <dbReference type="EMBL" id="EKD29543.1"/>
    </source>
</evidence>
<evidence type="ECO:0000256" key="1">
    <source>
        <dbReference type="SAM" id="MobiDB-lite"/>
    </source>
</evidence>
<sequence length="131" mass="15081">MTTPSDDIVPENDIFLELSSVHPLSEFEEKTFLDLLEHSLSLSVTEKKRVIDAIPTLSQFQIDELTKVFVDEREEFKKLLPKEGDTIKELVVKAREGWKQLHDIYIQEAAQREKQGEDQGKIDDLKKSLGI</sequence>
<protein>
    <submittedName>
        <fullName evidence="2">Uncharacterized protein</fullName>
    </submittedName>
</protein>
<gene>
    <name evidence="2" type="ORF">ACD_78C00364G0002</name>
</gene>
<accession>K1YAZ9</accession>